<evidence type="ECO:0000256" key="4">
    <source>
        <dbReference type="PROSITE-ProRule" id="PRU00335"/>
    </source>
</evidence>
<organism evidence="6 7">
    <name type="scientific">Amycolatopsis thermophila</name>
    <dbReference type="NCBI Taxonomy" id="206084"/>
    <lineage>
        <taxon>Bacteria</taxon>
        <taxon>Bacillati</taxon>
        <taxon>Actinomycetota</taxon>
        <taxon>Actinomycetes</taxon>
        <taxon>Pseudonocardiales</taxon>
        <taxon>Pseudonocardiaceae</taxon>
        <taxon>Amycolatopsis</taxon>
    </lineage>
</organism>
<reference evidence="6 7" key="1">
    <citation type="submission" date="2023-07" db="EMBL/GenBank/DDBJ databases">
        <title>Sequencing the genomes of 1000 actinobacteria strains.</title>
        <authorList>
            <person name="Klenk H.-P."/>
        </authorList>
    </citation>
    <scope>NUCLEOTIDE SEQUENCE [LARGE SCALE GENOMIC DNA]</scope>
    <source>
        <strain evidence="6 7">DSM 45805</strain>
    </source>
</reference>
<dbReference type="PROSITE" id="PS50977">
    <property type="entry name" value="HTH_TETR_2"/>
    <property type="match status" value="1"/>
</dbReference>
<feature type="domain" description="HTH tetR-type" evidence="5">
    <location>
        <begin position="6"/>
        <end position="66"/>
    </location>
</feature>
<sequence>MGRWEPNPRERLMRAALDLFVEHGYDSTTVAEIAERAGLTKRTFFRHFADKREVLFSGQELLSRLLTDAIIGAPGSASPLDAIGAALEALSVAFGPERREWVRQRQSVVEAHTDLRERELLKSTTLTAAMADALRNRGVEDLVANLAAEIGSVAWRTAFARWVDPANEQGFAELARQTLDELRKATEALN</sequence>
<keyword evidence="2 4" id="KW-0238">DNA-binding</keyword>
<gene>
    <name evidence="6" type="ORF">FB470_002120</name>
</gene>
<dbReference type="PROSITE" id="PS01081">
    <property type="entry name" value="HTH_TETR_1"/>
    <property type="match status" value="1"/>
</dbReference>
<feature type="DNA-binding region" description="H-T-H motif" evidence="4">
    <location>
        <begin position="29"/>
        <end position="48"/>
    </location>
</feature>
<dbReference type="InterPro" id="IPR050109">
    <property type="entry name" value="HTH-type_TetR-like_transc_reg"/>
</dbReference>
<evidence type="ECO:0000256" key="2">
    <source>
        <dbReference type="ARBA" id="ARBA00023125"/>
    </source>
</evidence>
<dbReference type="InterPro" id="IPR001647">
    <property type="entry name" value="HTH_TetR"/>
</dbReference>
<dbReference type="PANTHER" id="PTHR30055:SF238">
    <property type="entry name" value="MYCOFACTOCIN BIOSYNTHESIS TRANSCRIPTIONAL REGULATOR MFTR-RELATED"/>
    <property type="match status" value="1"/>
</dbReference>
<evidence type="ECO:0000313" key="7">
    <source>
        <dbReference type="Proteomes" id="UP001229651"/>
    </source>
</evidence>
<evidence type="ECO:0000256" key="1">
    <source>
        <dbReference type="ARBA" id="ARBA00023015"/>
    </source>
</evidence>
<evidence type="ECO:0000256" key="3">
    <source>
        <dbReference type="ARBA" id="ARBA00023163"/>
    </source>
</evidence>
<comment type="caution">
    <text evidence="6">The sequence shown here is derived from an EMBL/GenBank/DDBJ whole genome shotgun (WGS) entry which is preliminary data.</text>
</comment>
<dbReference type="EMBL" id="JAUSUT010000001">
    <property type="protein sequence ID" value="MDQ0378126.1"/>
    <property type="molecule type" value="Genomic_DNA"/>
</dbReference>
<dbReference type="InterPro" id="IPR009057">
    <property type="entry name" value="Homeodomain-like_sf"/>
</dbReference>
<evidence type="ECO:0000259" key="5">
    <source>
        <dbReference type="PROSITE" id="PS50977"/>
    </source>
</evidence>
<name>A0ABU0ET37_9PSEU</name>
<proteinExistence type="predicted"/>
<dbReference type="RefSeq" id="WP_306990729.1">
    <property type="nucleotide sequence ID" value="NZ_JAUSUT010000001.1"/>
</dbReference>
<dbReference type="Gene3D" id="1.10.357.10">
    <property type="entry name" value="Tetracycline Repressor, domain 2"/>
    <property type="match status" value="1"/>
</dbReference>
<dbReference type="PRINTS" id="PR00455">
    <property type="entry name" value="HTHTETR"/>
</dbReference>
<dbReference type="Proteomes" id="UP001229651">
    <property type="component" value="Unassembled WGS sequence"/>
</dbReference>
<dbReference type="InterPro" id="IPR023772">
    <property type="entry name" value="DNA-bd_HTH_TetR-type_CS"/>
</dbReference>
<keyword evidence="7" id="KW-1185">Reference proteome</keyword>
<accession>A0ABU0ET37</accession>
<keyword evidence="3" id="KW-0804">Transcription</keyword>
<evidence type="ECO:0000313" key="6">
    <source>
        <dbReference type="EMBL" id="MDQ0378126.1"/>
    </source>
</evidence>
<dbReference type="SUPFAM" id="SSF46689">
    <property type="entry name" value="Homeodomain-like"/>
    <property type="match status" value="1"/>
</dbReference>
<keyword evidence="1" id="KW-0805">Transcription regulation</keyword>
<dbReference type="Pfam" id="PF00440">
    <property type="entry name" value="TetR_N"/>
    <property type="match status" value="1"/>
</dbReference>
<protein>
    <submittedName>
        <fullName evidence="6">AcrR family transcriptional regulator</fullName>
    </submittedName>
</protein>
<dbReference type="PANTHER" id="PTHR30055">
    <property type="entry name" value="HTH-TYPE TRANSCRIPTIONAL REGULATOR RUTR"/>
    <property type="match status" value="1"/>
</dbReference>